<dbReference type="EMBL" id="PDCK01000040">
    <property type="protein sequence ID" value="PRQ46689.1"/>
    <property type="molecule type" value="Genomic_DNA"/>
</dbReference>
<evidence type="ECO:0000313" key="5">
    <source>
        <dbReference type="EMBL" id="PRQ46689.1"/>
    </source>
</evidence>
<name>A0A2P6RJS5_ROSCH</name>
<keyword evidence="1" id="KW-0694">RNA-binding</keyword>
<feature type="compositionally biased region" description="Polar residues" evidence="2">
    <location>
        <begin position="84"/>
        <end position="110"/>
    </location>
</feature>
<sequence length="514" mass="57714">MIKELENESSSSSSRAVWTPQSPSASSSSSSSSSSFTSPPRPDHSQGEKIQCGSPVNRQPLYSSASPSQVSPTSSYQSHSSPTITDASFYSSSQPQDETPNPSPGTVCNGQSPYSFPSLYQILSAPFNTLRQLYEWFRGETVTHSPVLYHPGDHGPAHLEALGELDFRKQFLILSYAGGTKLKDVIEAEAIRSWKSLPMVKFETTVWHALGENNVGKADRPLYSDWDSQRTHQYYCYVSVDGSYRFKGPFLEKPRTLLQKQLGDDNVLEVKFTPGECSSGTYSKLMREGILVGLRRYAFFVFRAGNKGKNMWKDPTSSPVKCYFVRGSSDAVIDRGIGYKLSGKTMHEGRSLFTHAHTRPSLASYMDRLSLILSKTVTLEINWSHVKVEFIKDRLSHGKPRIHTDGTGFISEDLALLCPEIARKGEQINSEHIEGLDDPDGELEDKILEWKQPGTRTRELPLLMQFRLFYEGRAIKGTFLVNKELIMNECMREMEVGGAVNSLYVFNWKLFISF</sequence>
<feature type="compositionally biased region" description="Low complexity" evidence="2">
    <location>
        <begin position="62"/>
        <end position="83"/>
    </location>
</feature>
<dbReference type="InterPro" id="IPR058751">
    <property type="entry name" value="RDRP_helical"/>
</dbReference>
<dbReference type="PANTHER" id="PTHR23079">
    <property type="entry name" value="RNA-DEPENDENT RNA POLYMERASE"/>
    <property type="match status" value="1"/>
</dbReference>
<reference evidence="5 6" key="1">
    <citation type="journal article" date="2018" name="Nat. Genet.">
        <title>The Rosa genome provides new insights in the design of modern roses.</title>
        <authorList>
            <person name="Bendahmane M."/>
        </authorList>
    </citation>
    <scope>NUCLEOTIDE SEQUENCE [LARGE SCALE GENOMIC DNA]</scope>
    <source>
        <strain evidence="6">cv. Old Blush</strain>
    </source>
</reference>
<evidence type="ECO:0000256" key="2">
    <source>
        <dbReference type="SAM" id="MobiDB-lite"/>
    </source>
</evidence>
<dbReference type="EC" id="2.7.7.48" evidence="1"/>
<dbReference type="PANTHER" id="PTHR23079:SF55">
    <property type="entry name" value="RNA-DIRECTED RNA POLYMERASE"/>
    <property type="match status" value="1"/>
</dbReference>
<keyword evidence="1 5" id="KW-0696">RNA-directed RNA polymerase</keyword>
<dbReference type="GO" id="GO:0003723">
    <property type="term" value="F:RNA binding"/>
    <property type="evidence" value="ECO:0007669"/>
    <property type="project" value="UniProtKB-KW"/>
</dbReference>
<feature type="domain" description="RDRP core" evidence="3">
    <location>
        <begin position="244"/>
        <end position="488"/>
    </location>
</feature>
<evidence type="ECO:0000259" key="4">
    <source>
        <dbReference type="Pfam" id="PF26252"/>
    </source>
</evidence>
<gene>
    <name evidence="5" type="ORF">RchiOBHm_Chr2g0091721</name>
</gene>
<dbReference type="InterPro" id="IPR007855">
    <property type="entry name" value="RDRP"/>
</dbReference>
<dbReference type="Pfam" id="PF05183">
    <property type="entry name" value="RdRP"/>
    <property type="match status" value="1"/>
</dbReference>
<feature type="compositionally biased region" description="Low complexity" evidence="2">
    <location>
        <begin position="9"/>
        <end position="38"/>
    </location>
</feature>
<dbReference type="InterPro" id="IPR057596">
    <property type="entry name" value="RDRP_core"/>
</dbReference>
<feature type="region of interest" description="Disordered" evidence="2">
    <location>
        <begin position="1"/>
        <end position="110"/>
    </location>
</feature>
<keyword evidence="6" id="KW-1185">Reference proteome</keyword>
<comment type="function">
    <text evidence="1">Probably involved in the RNA silencing pathway and required for the generation of small interfering RNAs (siRNAs).</text>
</comment>
<dbReference type="GO" id="GO:0030422">
    <property type="term" value="P:siRNA processing"/>
    <property type="evidence" value="ECO:0007669"/>
    <property type="project" value="TreeGrafter"/>
</dbReference>
<dbReference type="GO" id="GO:0031380">
    <property type="term" value="C:nuclear RNA-directed RNA polymerase complex"/>
    <property type="evidence" value="ECO:0007669"/>
    <property type="project" value="TreeGrafter"/>
</dbReference>
<comment type="caution">
    <text evidence="5">The sequence shown here is derived from an EMBL/GenBank/DDBJ whole genome shotgun (WGS) entry which is preliminary data.</text>
</comment>
<dbReference type="AlphaFoldDB" id="A0A2P6RJS5"/>
<dbReference type="GO" id="GO:0003968">
    <property type="term" value="F:RNA-directed RNA polymerase activity"/>
    <property type="evidence" value="ECO:0007669"/>
    <property type="project" value="UniProtKB-KW"/>
</dbReference>
<dbReference type="Proteomes" id="UP000238479">
    <property type="component" value="Chromosome 2"/>
</dbReference>
<keyword evidence="1" id="KW-0808">Transferase</keyword>
<keyword evidence="1" id="KW-0943">RNA-mediated gene silencing</keyword>
<accession>A0A2P6RJS5</accession>
<evidence type="ECO:0000256" key="1">
    <source>
        <dbReference type="RuleBase" id="RU363098"/>
    </source>
</evidence>
<evidence type="ECO:0000259" key="3">
    <source>
        <dbReference type="Pfam" id="PF05183"/>
    </source>
</evidence>
<dbReference type="Pfam" id="PF26252">
    <property type="entry name" value="RdRP_helical"/>
    <property type="match status" value="1"/>
</dbReference>
<protein>
    <recommendedName>
        <fullName evidence="1">RNA-dependent RNA polymerase</fullName>
        <ecNumber evidence="1">2.7.7.48</ecNumber>
    </recommendedName>
</protein>
<organism evidence="5 6">
    <name type="scientific">Rosa chinensis</name>
    <name type="common">China rose</name>
    <dbReference type="NCBI Taxonomy" id="74649"/>
    <lineage>
        <taxon>Eukaryota</taxon>
        <taxon>Viridiplantae</taxon>
        <taxon>Streptophyta</taxon>
        <taxon>Embryophyta</taxon>
        <taxon>Tracheophyta</taxon>
        <taxon>Spermatophyta</taxon>
        <taxon>Magnoliopsida</taxon>
        <taxon>eudicotyledons</taxon>
        <taxon>Gunneridae</taxon>
        <taxon>Pentapetalae</taxon>
        <taxon>rosids</taxon>
        <taxon>fabids</taxon>
        <taxon>Rosales</taxon>
        <taxon>Rosaceae</taxon>
        <taxon>Rosoideae</taxon>
        <taxon>Rosoideae incertae sedis</taxon>
        <taxon>Rosa</taxon>
    </lineage>
</organism>
<dbReference type="Gramene" id="PRQ46689">
    <property type="protein sequence ID" value="PRQ46689"/>
    <property type="gene ID" value="RchiOBHm_Chr2g0091721"/>
</dbReference>
<proteinExistence type="inferred from homology"/>
<comment type="similarity">
    <text evidence="1">Belongs to the RdRP family.</text>
</comment>
<dbReference type="STRING" id="74649.A0A2P6RJS5"/>
<evidence type="ECO:0000313" key="6">
    <source>
        <dbReference type="Proteomes" id="UP000238479"/>
    </source>
</evidence>
<comment type="catalytic activity">
    <reaction evidence="1">
        <text>RNA(n) + a ribonucleoside 5'-triphosphate = RNA(n+1) + diphosphate</text>
        <dbReference type="Rhea" id="RHEA:21248"/>
        <dbReference type="Rhea" id="RHEA-COMP:14527"/>
        <dbReference type="Rhea" id="RHEA-COMP:17342"/>
        <dbReference type="ChEBI" id="CHEBI:33019"/>
        <dbReference type="ChEBI" id="CHEBI:61557"/>
        <dbReference type="ChEBI" id="CHEBI:140395"/>
        <dbReference type="EC" id="2.7.7.48"/>
    </reaction>
</comment>
<keyword evidence="1" id="KW-0548">Nucleotidyltransferase</keyword>
<feature type="domain" description="RDRP helical" evidence="4">
    <location>
        <begin position="158"/>
        <end position="220"/>
    </location>
</feature>